<evidence type="ECO:0000313" key="2">
    <source>
        <dbReference type="EMBL" id="RRQ20911.1"/>
    </source>
</evidence>
<keyword evidence="1" id="KW-0732">Signal</keyword>
<keyword evidence="3" id="KW-1185">Reference proteome</keyword>
<organism evidence="2 3">
    <name type="scientific">Thiohalobacter thiocyanaticus</name>
    <dbReference type="NCBI Taxonomy" id="585455"/>
    <lineage>
        <taxon>Bacteria</taxon>
        <taxon>Pseudomonadati</taxon>
        <taxon>Pseudomonadota</taxon>
        <taxon>Gammaproteobacteria</taxon>
        <taxon>Thiohalobacterales</taxon>
        <taxon>Thiohalobacteraceae</taxon>
        <taxon>Thiohalobacter</taxon>
    </lineage>
</organism>
<accession>A0A426QGN2</accession>
<comment type="caution">
    <text evidence="2">The sequence shown here is derived from an EMBL/GenBank/DDBJ whole genome shotgun (WGS) entry which is preliminary data.</text>
</comment>
<feature type="chain" id="PRO_5019296797" evidence="1">
    <location>
        <begin position="35"/>
        <end position="237"/>
    </location>
</feature>
<gene>
    <name evidence="2" type="ORF">D6C00_02295</name>
</gene>
<proteinExistence type="predicted"/>
<dbReference type="EMBL" id="QZMU01000001">
    <property type="protein sequence ID" value="RRQ20911.1"/>
    <property type="molecule type" value="Genomic_DNA"/>
</dbReference>
<evidence type="ECO:0000256" key="1">
    <source>
        <dbReference type="SAM" id="SignalP"/>
    </source>
</evidence>
<evidence type="ECO:0000313" key="3">
    <source>
        <dbReference type="Proteomes" id="UP000287798"/>
    </source>
</evidence>
<feature type="signal peptide" evidence="1">
    <location>
        <begin position="1"/>
        <end position="34"/>
    </location>
</feature>
<dbReference type="Proteomes" id="UP000287798">
    <property type="component" value="Unassembled WGS sequence"/>
</dbReference>
<name>A0A426QGN2_9GAMM</name>
<sequence length="237" mass="26531">MNVLPQFSQPLTPLSCLFQLTALLLLLLPSPAGAPPNDDAWLLEDETDAVTPYDDTLALIHTPPPKDLYRLVNRLRISADSLASGRVRVEQCHENLDPVPNLEIVYRPGRIDRIRIRSHSNIGRARVDGHSVQLQDIQRGARLCLSLSKRMTEGAHEGEYHLRHGPFYRRFLDGYYPMRMSFRLDYPADRATVSLINRGEIAGAGIRESAGKIEVDAHFAGKLTLTLQVSSDLVSDK</sequence>
<dbReference type="AlphaFoldDB" id="A0A426QGN2"/>
<reference evidence="2 3" key="1">
    <citation type="journal article" date="2010" name="Int. J. Syst. Evol. Microbiol.">
        <title>Thiohalobacter thiocyanaticus gen. nov., sp. nov., a moderately halophilic, sulfur-oxidizing gammaproteobacterium from hypersaline lakes, that utilizes thiocyanate.</title>
        <authorList>
            <person name="Sorokin D.Y."/>
            <person name="Kovaleva O.L."/>
            <person name="Tourova T.P."/>
            <person name="Muyzer G."/>
        </authorList>
    </citation>
    <scope>NUCLEOTIDE SEQUENCE [LARGE SCALE GENOMIC DNA]</scope>
    <source>
        <strain evidence="2 3">Hrh1</strain>
    </source>
</reference>
<protein>
    <submittedName>
        <fullName evidence="2">Uncharacterized protein</fullName>
    </submittedName>
</protein>